<dbReference type="EMBL" id="CAJJDP010000278">
    <property type="protein sequence ID" value="CAD8215499.1"/>
    <property type="molecule type" value="Genomic_DNA"/>
</dbReference>
<sequence length="68" mass="7827">MISQLGHLKGSSLKSSLRKKEVGEAYNECNDIQRSEEMIRGKRVRFKDKEAPNTPGKLRCLEEDFKLC</sequence>
<gene>
    <name evidence="1" type="ORF">POCTA_138.1.T2740003</name>
</gene>
<reference evidence="1" key="1">
    <citation type="submission" date="2021-01" db="EMBL/GenBank/DDBJ databases">
        <authorList>
            <consortium name="Genoscope - CEA"/>
            <person name="William W."/>
        </authorList>
    </citation>
    <scope>NUCLEOTIDE SEQUENCE</scope>
</reference>
<accession>A0A8S1YNI1</accession>
<dbReference type="Proteomes" id="UP000683925">
    <property type="component" value="Unassembled WGS sequence"/>
</dbReference>
<organism evidence="1 2">
    <name type="scientific">Paramecium octaurelia</name>
    <dbReference type="NCBI Taxonomy" id="43137"/>
    <lineage>
        <taxon>Eukaryota</taxon>
        <taxon>Sar</taxon>
        <taxon>Alveolata</taxon>
        <taxon>Ciliophora</taxon>
        <taxon>Intramacronucleata</taxon>
        <taxon>Oligohymenophorea</taxon>
        <taxon>Peniculida</taxon>
        <taxon>Parameciidae</taxon>
        <taxon>Paramecium</taxon>
    </lineage>
</organism>
<proteinExistence type="predicted"/>
<name>A0A8S1YNI1_PAROT</name>
<comment type="caution">
    <text evidence="1">The sequence shown here is derived from an EMBL/GenBank/DDBJ whole genome shotgun (WGS) entry which is preliminary data.</text>
</comment>
<protein>
    <submittedName>
        <fullName evidence="1">Uncharacterized protein</fullName>
    </submittedName>
</protein>
<evidence type="ECO:0000313" key="2">
    <source>
        <dbReference type="Proteomes" id="UP000683925"/>
    </source>
</evidence>
<keyword evidence="2" id="KW-1185">Reference proteome</keyword>
<dbReference type="AlphaFoldDB" id="A0A8S1YNI1"/>
<evidence type="ECO:0000313" key="1">
    <source>
        <dbReference type="EMBL" id="CAD8215499.1"/>
    </source>
</evidence>